<evidence type="ECO:0000313" key="1">
    <source>
        <dbReference type="EMBL" id="KAK9823213.1"/>
    </source>
</evidence>
<dbReference type="PANTHER" id="PTHR47481">
    <property type="match status" value="1"/>
</dbReference>
<name>A0AAW1QPP7_9CHLO</name>
<reference evidence="1 2" key="1">
    <citation type="journal article" date="2024" name="Nat. Commun.">
        <title>Phylogenomics reveals the evolutionary origins of lichenization in chlorophyte algae.</title>
        <authorList>
            <person name="Puginier C."/>
            <person name="Libourel C."/>
            <person name="Otte J."/>
            <person name="Skaloud P."/>
            <person name="Haon M."/>
            <person name="Grisel S."/>
            <person name="Petersen M."/>
            <person name="Berrin J.G."/>
            <person name="Delaux P.M."/>
            <person name="Dal Grande F."/>
            <person name="Keller J."/>
        </authorList>
    </citation>
    <scope>NUCLEOTIDE SEQUENCE [LARGE SCALE GENOMIC DNA]</scope>
    <source>
        <strain evidence="1 2">SAG 2043</strain>
    </source>
</reference>
<dbReference type="AlphaFoldDB" id="A0AAW1QPP7"/>
<protein>
    <recommendedName>
        <fullName evidence="3">DUF4219 domain-containing protein</fullName>
    </recommendedName>
</protein>
<proteinExistence type="predicted"/>
<keyword evidence="2" id="KW-1185">Reference proteome</keyword>
<dbReference type="EMBL" id="JALJOR010000002">
    <property type="protein sequence ID" value="KAK9823213.1"/>
    <property type="molecule type" value="Genomic_DNA"/>
</dbReference>
<dbReference type="Pfam" id="PF14223">
    <property type="entry name" value="Retrotran_gag_2"/>
    <property type="match status" value="1"/>
</dbReference>
<accession>A0AAW1QPP7</accession>
<evidence type="ECO:0008006" key="3">
    <source>
        <dbReference type="Google" id="ProtNLM"/>
    </source>
</evidence>
<gene>
    <name evidence="1" type="ORF">WJX72_001122</name>
</gene>
<comment type="caution">
    <text evidence="1">The sequence shown here is derived from an EMBL/GenBank/DDBJ whole genome shotgun (WGS) entry which is preliminary data.</text>
</comment>
<sequence length="222" mass="24919">MAEDRLSIDKLDVDNYGTWSVQMKWLLIEKGLWAPVEQEEPEDKDKDQKALARIGRSVQNHHVAMLAKCKTAKEAWTKLEVVYKAKSNAKRLQLKTELLALKKQASEPVTKYVARASGFRDQLAAVGDDVKDEDLVLYVLRGLPAQYNTVVTLLTVSGDKLDLDDVLAKLLTIEQTSAPVEETKAYYSGSWSQGRGGTYARHAHDNNQAARVAATRQQQHQR</sequence>
<organism evidence="1 2">
    <name type="scientific">[Myrmecia] bisecta</name>
    <dbReference type="NCBI Taxonomy" id="41462"/>
    <lineage>
        <taxon>Eukaryota</taxon>
        <taxon>Viridiplantae</taxon>
        <taxon>Chlorophyta</taxon>
        <taxon>core chlorophytes</taxon>
        <taxon>Trebouxiophyceae</taxon>
        <taxon>Trebouxiales</taxon>
        <taxon>Trebouxiaceae</taxon>
        <taxon>Myrmecia</taxon>
    </lineage>
</organism>
<evidence type="ECO:0000313" key="2">
    <source>
        <dbReference type="Proteomes" id="UP001489004"/>
    </source>
</evidence>
<dbReference type="Proteomes" id="UP001489004">
    <property type="component" value="Unassembled WGS sequence"/>
</dbReference>
<dbReference type="PANTHER" id="PTHR47481:SF31">
    <property type="entry name" value="OS01G0873500 PROTEIN"/>
    <property type="match status" value="1"/>
</dbReference>